<organism evidence="1 2">
    <name type="scientific">Cyclocybe aegerita</name>
    <name type="common">Black poplar mushroom</name>
    <name type="synonym">Agrocybe aegerita</name>
    <dbReference type="NCBI Taxonomy" id="1973307"/>
    <lineage>
        <taxon>Eukaryota</taxon>
        <taxon>Fungi</taxon>
        <taxon>Dikarya</taxon>
        <taxon>Basidiomycota</taxon>
        <taxon>Agaricomycotina</taxon>
        <taxon>Agaricomycetes</taxon>
        <taxon>Agaricomycetidae</taxon>
        <taxon>Agaricales</taxon>
        <taxon>Agaricineae</taxon>
        <taxon>Bolbitiaceae</taxon>
        <taxon>Cyclocybe</taxon>
    </lineage>
</organism>
<accession>A0A8S0WLX8</accession>
<evidence type="ECO:0000313" key="1">
    <source>
        <dbReference type="EMBL" id="CAA7265617.1"/>
    </source>
</evidence>
<evidence type="ECO:0000313" key="2">
    <source>
        <dbReference type="Proteomes" id="UP000467700"/>
    </source>
</evidence>
<sequence>MSNDSLTIRTRYNDALTLSRTTNAISGPLLSASGRLIFPSQARMLYERYGFQCRSESDALPSRPSASPYATLEVRTAARRLGINQPLERSRATVIQILGCYNQLIDRDQVHARNDVYIAYAVQNFKFVERAYADGGRAFILTEHGAINTKGPVVIVYDPLVALALYRTARLSDVRDVMGVAVRLGARFNLARAIPNNSPPMTTCGRKHVCTQGHRYASYVRCRDAFVRSERGHVAIKAGGLMARLAVGTVKPDDIYNGAIAGGDRKIAMFGWYDLYDGSLSRKDVSVLCGVHYTRPWSRELSSWWPTPDVWAGCRLEREFWTPEAEDWFIGWRDQLERNAIDRAPTKTEWRERLRPVSAASRHLMDGCREHAYRFMTERM</sequence>
<keyword evidence="2" id="KW-1185">Reference proteome</keyword>
<dbReference type="EMBL" id="CACVBS010000050">
    <property type="protein sequence ID" value="CAA7265617.1"/>
    <property type="molecule type" value="Genomic_DNA"/>
</dbReference>
<comment type="caution">
    <text evidence="1">The sequence shown here is derived from an EMBL/GenBank/DDBJ whole genome shotgun (WGS) entry which is preliminary data.</text>
</comment>
<proteinExistence type="predicted"/>
<name>A0A8S0WLX8_CYCAE</name>
<reference evidence="1 2" key="1">
    <citation type="submission" date="2020-01" db="EMBL/GenBank/DDBJ databases">
        <authorList>
            <person name="Gupta K D."/>
        </authorList>
    </citation>
    <scope>NUCLEOTIDE SEQUENCE [LARGE SCALE GENOMIC DNA]</scope>
</reference>
<dbReference type="OrthoDB" id="3270336at2759"/>
<gene>
    <name evidence="1" type="ORF">AAE3_LOCUS7895</name>
</gene>
<dbReference type="Proteomes" id="UP000467700">
    <property type="component" value="Unassembled WGS sequence"/>
</dbReference>
<protein>
    <submittedName>
        <fullName evidence="1">Uncharacterized protein</fullName>
    </submittedName>
</protein>
<dbReference type="AlphaFoldDB" id="A0A8S0WLX8"/>